<evidence type="ECO:0000256" key="6">
    <source>
        <dbReference type="ARBA" id="ARBA00023065"/>
    </source>
</evidence>
<feature type="region of interest" description="Disordered" evidence="8">
    <location>
        <begin position="382"/>
        <end position="436"/>
    </location>
</feature>
<feature type="compositionally biased region" description="Low complexity" evidence="8">
    <location>
        <begin position="427"/>
        <end position="436"/>
    </location>
</feature>
<keyword evidence="12" id="KW-1185">Reference proteome</keyword>
<evidence type="ECO:0000256" key="8">
    <source>
        <dbReference type="SAM" id="MobiDB-lite"/>
    </source>
</evidence>
<dbReference type="GeneID" id="17281281"/>
<evidence type="ECO:0000256" key="4">
    <source>
        <dbReference type="ARBA" id="ARBA00022692"/>
    </source>
</evidence>
<reference evidence="12" key="1">
    <citation type="journal article" date="2013" name="Nature">
        <title>Pan genome of the phytoplankton Emiliania underpins its global distribution.</title>
        <authorList>
            <person name="Read B.A."/>
            <person name="Kegel J."/>
            <person name="Klute M.J."/>
            <person name="Kuo A."/>
            <person name="Lefebvre S.C."/>
            <person name="Maumus F."/>
            <person name="Mayer C."/>
            <person name="Miller J."/>
            <person name="Monier A."/>
            <person name="Salamov A."/>
            <person name="Young J."/>
            <person name="Aguilar M."/>
            <person name="Claverie J.M."/>
            <person name="Frickenhaus S."/>
            <person name="Gonzalez K."/>
            <person name="Herman E.K."/>
            <person name="Lin Y.C."/>
            <person name="Napier J."/>
            <person name="Ogata H."/>
            <person name="Sarno A.F."/>
            <person name="Shmutz J."/>
            <person name="Schroeder D."/>
            <person name="de Vargas C."/>
            <person name="Verret F."/>
            <person name="von Dassow P."/>
            <person name="Valentin K."/>
            <person name="Van de Peer Y."/>
            <person name="Wheeler G."/>
            <person name="Dacks J.B."/>
            <person name="Delwiche C.F."/>
            <person name="Dyhrman S.T."/>
            <person name="Glockner G."/>
            <person name="John U."/>
            <person name="Richards T."/>
            <person name="Worden A.Z."/>
            <person name="Zhang X."/>
            <person name="Grigoriev I.V."/>
            <person name="Allen A.E."/>
            <person name="Bidle K."/>
            <person name="Borodovsky M."/>
            <person name="Bowler C."/>
            <person name="Brownlee C."/>
            <person name="Cock J.M."/>
            <person name="Elias M."/>
            <person name="Gladyshev V.N."/>
            <person name="Groth M."/>
            <person name="Guda C."/>
            <person name="Hadaegh A."/>
            <person name="Iglesias-Rodriguez M.D."/>
            <person name="Jenkins J."/>
            <person name="Jones B.M."/>
            <person name="Lawson T."/>
            <person name="Leese F."/>
            <person name="Lindquist E."/>
            <person name="Lobanov A."/>
            <person name="Lomsadze A."/>
            <person name="Malik S.B."/>
            <person name="Marsh M.E."/>
            <person name="Mackinder L."/>
            <person name="Mock T."/>
            <person name="Mueller-Roeber B."/>
            <person name="Pagarete A."/>
            <person name="Parker M."/>
            <person name="Probert I."/>
            <person name="Quesneville H."/>
            <person name="Raines C."/>
            <person name="Rensing S.A."/>
            <person name="Riano-Pachon D.M."/>
            <person name="Richier S."/>
            <person name="Rokitta S."/>
            <person name="Shiraiwa Y."/>
            <person name="Soanes D.M."/>
            <person name="van der Giezen M."/>
            <person name="Wahlund T.M."/>
            <person name="Williams B."/>
            <person name="Wilson W."/>
            <person name="Wolfe G."/>
            <person name="Wurch L.L."/>
        </authorList>
    </citation>
    <scope>NUCLEOTIDE SEQUENCE</scope>
</reference>
<name>A0A0D3KJS5_EMIH1</name>
<accession>A0A0D3KJS5</accession>
<dbReference type="HOGENOM" id="CLU_702913_0_0_1"/>
<feature type="transmembrane region" description="Helical" evidence="9">
    <location>
        <begin position="167"/>
        <end position="186"/>
    </location>
</feature>
<proteinExistence type="predicted"/>
<dbReference type="RefSeq" id="XP_005788439.1">
    <property type="nucleotide sequence ID" value="XM_005788382.1"/>
</dbReference>
<keyword evidence="5 9" id="KW-1133">Transmembrane helix</keyword>
<keyword evidence="4 9" id="KW-0812">Transmembrane</keyword>
<feature type="compositionally biased region" description="Basic and acidic residues" evidence="8">
    <location>
        <begin position="382"/>
        <end position="416"/>
    </location>
</feature>
<evidence type="ECO:0000313" key="12">
    <source>
        <dbReference type="Proteomes" id="UP000013827"/>
    </source>
</evidence>
<evidence type="ECO:0000256" key="9">
    <source>
        <dbReference type="SAM" id="Phobius"/>
    </source>
</evidence>
<evidence type="ECO:0000256" key="2">
    <source>
        <dbReference type="ARBA" id="ARBA00022448"/>
    </source>
</evidence>
<feature type="transmembrane region" description="Helical" evidence="9">
    <location>
        <begin position="136"/>
        <end position="155"/>
    </location>
</feature>
<evidence type="ECO:0000256" key="5">
    <source>
        <dbReference type="ARBA" id="ARBA00022989"/>
    </source>
</evidence>
<dbReference type="GO" id="GO:0005886">
    <property type="term" value="C:plasma membrane"/>
    <property type="evidence" value="ECO:0007669"/>
    <property type="project" value="UniProtKB-SubCell"/>
</dbReference>
<dbReference type="KEGG" id="ehx:EMIHUDRAFT_467268"/>
<reference evidence="11" key="2">
    <citation type="submission" date="2024-10" db="UniProtKB">
        <authorList>
            <consortium name="EnsemblProtists"/>
        </authorList>
    </citation>
    <scope>IDENTIFICATION</scope>
</reference>
<dbReference type="PANTHER" id="PTHR33281">
    <property type="entry name" value="UPF0187 PROTEIN YNEE"/>
    <property type="match status" value="1"/>
</dbReference>
<keyword evidence="3" id="KW-1003">Cell membrane</keyword>
<evidence type="ECO:0000256" key="10">
    <source>
        <dbReference type="SAM" id="SignalP"/>
    </source>
</evidence>
<dbReference type="PANTHER" id="PTHR33281:SF19">
    <property type="entry name" value="VOLTAGE-DEPENDENT ANION CHANNEL-FORMING PROTEIN YNEE"/>
    <property type="match status" value="1"/>
</dbReference>
<dbReference type="Proteomes" id="UP000013827">
    <property type="component" value="Unassembled WGS sequence"/>
</dbReference>
<keyword evidence="7 9" id="KW-0472">Membrane</keyword>
<evidence type="ECO:0000256" key="3">
    <source>
        <dbReference type="ARBA" id="ARBA00022475"/>
    </source>
</evidence>
<evidence type="ECO:0000313" key="11">
    <source>
        <dbReference type="EnsemblProtists" id="EOD36010"/>
    </source>
</evidence>
<dbReference type="EnsemblProtists" id="EOD36010">
    <property type="protein sequence ID" value="EOD36010"/>
    <property type="gene ID" value="EMIHUDRAFT_467268"/>
</dbReference>
<evidence type="ECO:0000256" key="1">
    <source>
        <dbReference type="ARBA" id="ARBA00004651"/>
    </source>
</evidence>
<protein>
    <submittedName>
        <fullName evidence="11">Uncharacterized protein</fullName>
    </submittedName>
</protein>
<feature type="chain" id="PRO_5044291845" evidence="10">
    <location>
        <begin position="16"/>
        <end position="436"/>
    </location>
</feature>
<comment type="subcellular location">
    <subcellularLocation>
        <location evidence="1">Cell membrane</location>
        <topology evidence="1">Multi-pass membrane protein</topology>
    </subcellularLocation>
</comment>
<feature type="signal peptide" evidence="10">
    <location>
        <begin position="1"/>
        <end position="15"/>
    </location>
</feature>
<keyword evidence="2" id="KW-0813">Transport</keyword>
<dbReference type="GO" id="GO:0005254">
    <property type="term" value="F:chloride channel activity"/>
    <property type="evidence" value="ECO:0007669"/>
    <property type="project" value="InterPro"/>
</dbReference>
<dbReference type="InterPro" id="IPR044669">
    <property type="entry name" value="YneE/VCCN1/2-like"/>
</dbReference>
<dbReference type="PaxDb" id="2903-EOD36010"/>
<evidence type="ECO:0000256" key="7">
    <source>
        <dbReference type="ARBA" id="ARBA00023136"/>
    </source>
</evidence>
<feature type="transmembrane region" description="Helical" evidence="9">
    <location>
        <begin position="335"/>
        <end position="353"/>
    </location>
</feature>
<dbReference type="AlphaFoldDB" id="A0A0D3KJS5"/>
<keyword evidence="10" id="KW-0732">Signal</keyword>
<keyword evidence="6" id="KW-0406">Ion transport</keyword>
<dbReference type="Pfam" id="PF25539">
    <property type="entry name" value="Bestrophin_2"/>
    <property type="match status" value="2"/>
</dbReference>
<organism evidence="11 12">
    <name type="scientific">Emiliania huxleyi (strain CCMP1516)</name>
    <dbReference type="NCBI Taxonomy" id="280463"/>
    <lineage>
        <taxon>Eukaryota</taxon>
        <taxon>Haptista</taxon>
        <taxon>Haptophyta</taxon>
        <taxon>Prymnesiophyceae</taxon>
        <taxon>Isochrysidales</taxon>
        <taxon>Noelaerhabdaceae</taxon>
        <taxon>Emiliania</taxon>
    </lineage>
</organism>
<sequence length="436" mass="47950">MATIALALLSAEASALVSTSHNGRFAPALGLRRAGPLLSSTAAALELQRSAESTADAIQRKLARIRELRPTEQSPEVQQKLWESAGLLPMYKVSGSVTGEPSFTQLFSHETWSAYTGKSPFRRWLRTGVTWRHSTVLASVWPICLSLSLWSFCVASLPARFLPRTSPLPLTAMGSAIGLLLVFRVNNLYGRVAEARLLWGRAVFLCRQAAQTVATALLFDRSLPAERAPASHAAASKVCRYLAAFPWELNAKLTGKGDGVGKTRGLRPGEDTDILRVLLPAEEDLKELDLVVGGCERVFSSPVPPTMSRHRPPLHCLYARRPRPFRHPSCRSRHVIRCMLLWLLGLPAVLAGSMSPAHISLWVFLVSYIFVGIEEVGVQVEHRADASPERSRDQPRSAEISRDQPRSAEITRDQSRAAEISRGVACRSSSPSRSRR</sequence>